<dbReference type="GO" id="GO:0016787">
    <property type="term" value="F:hydrolase activity"/>
    <property type="evidence" value="ECO:0007669"/>
    <property type="project" value="UniProtKB-UniRule"/>
</dbReference>
<dbReference type="Proteomes" id="UP000824071">
    <property type="component" value="Unassembled WGS sequence"/>
</dbReference>
<dbReference type="EC" id="3.1.4.-" evidence="2"/>
<dbReference type="EMBL" id="DVMW01000028">
    <property type="protein sequence ID" value="HIU35786.1"/>
    <property type="molecule type" value="Genomic_DNA"/>
</dbReference>
<proteinExistence type="inferred from homology"/>
<feature type="domain" description="Calcineurin-like phosphoesterase" evidence="3">
    <location>
        <begin position="3"/>
        <end position="135"/>
    </location>
</feature>
<gene>
    <name evidence="4" type="ORF">IAC53_04160</name>
</gene>
<name>A0A9D1LEE6_9FIRM</name>
<accession>A0A9D1LEE6</accession>
<dbReference type="InterPro" id="IPR029052">
    <property type="entry name" value="Metallo-depent_PP-like"/>
</dbReference>
<evidence type="ECO:0000259" key="3">
    <source>
        <dbReference type="Pfam" id="PF12850"/>
    </source>
</evidence>
<evidence type="ECO:0000313" key="4">
    <source>
        <dbReference type="EMBL" id="HIU35786.1"/>
    </source>
</evidence>
<reference evidence="4" key="2">
    <citation type="journal article" date="2021" name="PeerJ">
        <title>Extensive microbial diversity within the chicken gut microbiome revealed by metagenomics and culture.</title>
        <authorList>
            <person name="Gilroy R."/>
            <person name="Ravi A."/>
            <person name="Getino M."/>
            <person name="Pursley I."/>
            <person name="Horton D.L."/>
            <person name="Alikhan N.F."/>
            <person name="Baker D."/>
            <person name="Gharbi K."/>
            <person name="Hall N."/>
            <person name="Watson M."/>
            <person name="Adriaenssens E.M."/>
            <person name="Foster-Nyarko E."/>
            <person name="Jarju S."/>
            <person name="Secka A."/>
            <person name="Antonio M."/>
            <person name="Oren A."/>
            <person name="Chaudhuri R.R."/>
            <person name="La Ragione R."/>
            <person name="Hildebrand F."/>
            <person name="Pallen M.J."/>
        </authorList>
    </citation>
    <scope>NUCLEOTIDE SEQUENCE</scope>
    <source>
        <strain evidence="4">ChiGjej1B1-19959</strain>
    </source>
</reference>
<dbReference type="GO" id="GO:0046872">
    <property type="term" value="F:metal ion binding"/>
    <property type="evidence" value="ECO:0007669"/>
    <property type="project" value="UniProtKB-KW"/>
</dbReference>
<evidence type="ECO:0000256" key="2">
    <source>
        <dbReference type="RuleBase" id="RU362039"/>
    </source>
</evidence>
<dbReference type="InterPro" id="IPR024654">
    <property type="entry name" value="Calcineurin-like_PHP_lpxH"/>
</dbReference>
<organism evidence="4 5">
    <name type="scientific">Candidatus Fimenecus excrementigallinarum</name>
    <dbReference type="NCBI Taxonomy" id="2840816"/>
    <lineage>
        <taxon>Bacteria</taxon>
        <taxon>Bacillati</taxon>
        <taxon>Bacillota</taxon>
        <taxon>Clostridia</taxon>
        <taxon>Candidatus Fimenecus</taxon>
    </lineage>
</organism>
<comment type="cofactor">
    <cofactor evidence="2">
        <name>a divalent metal cation</name>
        <dbReference type="ChEBI" id="CHEBI:60240"/>
    </cofactor>
</comment>
<keyword evidence="2" id="KW-0479">Metal-binding</keyword>
<comment type="similarity">
    <text evidence="1 2">Belongs to the metallophosphoesterase superfamily. YfcE family.</text>
</comment>
<protein>
    <recommendedName>
        <fullName evidence="2">Phosphoesterase</fullName>
        <ecNumber evidence="2">3.1.4.-</ecNumber>
    </recommendedName>
</protein>
<comment type="caution">
    <text evidence="4">The sequence shown here is derived from an EMBL/GenBank/DDBJ whole genome shotgun (WGS) entry which is preliminary data.</text>
</comment>
<dbReference type="InterPro" id="IPR000979">
    <property type="entry name" value="Phosphodiesterase_MJ0936/Vps29"/>
</dbReference>
<dbReference type="PANTHER" id="PTHR11124">
    <property type="entry name" value="VACUOLAR SORTING PROTEIN VPS29"/>
    <property type="match status" value="1"/>
</dbReference>
<dbReference type="SUPFAM" id="SSF56300">
    <property type="entry name" value="Metallo-dependent phosphatases"/>
    <property type="match status" value="1"/>
</dbReference>
<dbReference type="AlphaFoldDB" id="A0A9D1LEE6"/>
<evidence type="ECO:0000256" key="1">
    <source>
        <dbReference type="ARBA" id="ARBA00008950"/>
    </source>
</evidence>
<evidence type="ECO:0000313" key="5">
    <source>
        <dbReference type="Proteomes" id="UP000824071"/>
    </source>
</evidence>
<dbReference type="Pfam" id="PF12850">
    <property type="entry name" value="Metallophos_2"/>
    <property type="match status" value="1"/>
</dbReference>
<reference evidence="4" key="1">
    <citation type="submission" date="2020-10" db="EMBL/GenBank/DDBJ databases">
        <authorList>
            <person name="Gilroy R."/>
        </authorList>
    </citation>
    <scope>NUCLEOTIDE SEQUENCE</scope>
    <source>
        <strain evidence="4">ChiGjej1B1-19959</strain>
    </source>
</reference>
<sequence length="157" mass="17447">MLRLLVLSDSHRDYFALVRALRLHREADAVFFLGDGEEDFLSPGVQALLTDKKVTALAGNCDLYSLLPKEELVLLGGKRIFALHGHTRFVKHGFAMLEEEAEKRRADLVLYGHTHVPRTAYQNGVHYLCPGSIHAGDYGMVDITNAGEILCITAKLT</sequence>
<dbReference type="NCBIfam" id="TIGR00040">
    <property type="entry name" value="yfcE"/>
    <property type="match status" value="1"/>
</dbReference>
<dbReference type="Gene3D" id="3.60.21.10">
    <property type="match status" value="1"/>
</dbReference>